<proteinExistence type="predicted"/>
<comment type="caution">
    <text evidence="2">The sequence shown here is derived from an EMBL/GenBank/DDBJ whole genome shotgun (WGS) entry which is preliminary data.</text>
</comment>
<name>A0A5E4CH59_MARMO</name>
<reference evidence="2" key="1">
    <citation type="submission" date="2019-04" db="EMBL/GenBank/DDBJ databases">
        <authorList>
            <person name="Alioto T."/>
            <person name="Alioto T."/>
        </authorList>
    </citation>
    <scope>NUCLEOTIDE SEQUENCE [LARGE SCALE GENOMIC DNA]</scope>
</reference>
<evidence type="ECO:0000313" key="2">
    <source>
        <dbReference type="EMBL" id="VTJ81234.1"/>
    </source>
</evidence>
<feature type="region of interest" description="Disordered" evidence="1">
    <location>
        <begin position="1"/>
        <end position="110"/>
    </location>
</feature>
<evidence type="ECO:0000256" key="1">
    <source>
        <dbReference type="SAM" id="MobiDB-lite"/>
    </source>
</evidence>
<evidence type="ECO:0000313" key="3">
    <source>
        <dbReference type="Proteomes" id="UP000335636"/>
    </source>
</evidence>
<feature type="non-terminal residue" evidence="2">
    <location>
        <position position="1"/>
    </location>
</feature>
<dbReference type="EMBL" id="CABDUW010001406">
    <property type="protein sequence ID" value="VTJ81234.1"/>
    <property type="molecule type" value="Genomic_DNA"/>
</dbReference>
<feature type="compositionally biased region" description="Basic and acidic residues" evidence="1">
    <location>
        <begin position="44"/>
        <end position="53"/>
    </location>
</feature>
<organism evidence="2 3">
    <name type="scientific">Marmota monax</name>
    <name type="common">Woodchuck</name>
    <dbReference type="NCBI Taxonomy" id="9995"/>
    <lineage>
        <taxon>Eukaryota</taxon>
        <taxon>Metazoa</taxon>
        <taxon>Chordata</taxon>
        <taxon>Craniata</taxon>
        <taxon>Vertebrata</taxon>
        <taxon>Euteleostomi</taxon>
        <taxon>Mammalia</taxon>
        <taxon>Eutheria</taxon>
        <taxon>Euarchontoglires</taxon>
        <taxon>Glires</taxon>
        <taxon>Rodentia</taxon>
        <taxon>Sciuromorpha</taxon>
        <taxon>Sciuridae</taxon>
        <taxon>Xerinae</taxon>
        <taxon>Marmotini</taxon>
        <taxon>Marmota</taxon>
    </lineage>
</organism>
<sequence length="110" mass="11973">KEGNDQSQYQKRRKKVHAADGGLGGGNHSQLEGALDQEQLLGPRAERTDDPGDRQWTGAPPDRTSKLEARCRAVRAPAPDGDRDFSGNVKSCSTSLRESQFPASPKHTPH</sequence>
<feature type="compositionally biased region" description="Polar residues" evidence="1">
    <location>
        <begin position="88"/>
        <end position="102"/>
    </location>
</feature>
<gene>
    <name evidence="2" type="ORF">MONAX_5E010150</name>
</gene>
<protein>
    <submittedName>
        <fullName evidence="2">Uncharacterized protein</fullName>
    </submittedName>
</protein>
<keyword evidence="3" id="KW-1185">Reference proteome</keyword>
<dbReference type="Proteomes" id="UP000335636">
    <property type="component" value="Unassembled WGS sequence"/>
</dbReference>
<accession>A0A5E4CH59</accession>
<dbReference type="AlphaFoldDB" id="A0A5E4CH59"/>